<dbReference type="RefSeq" id="XP_009550113.1">
    <property type="nucleotide sequence ID" value="XM_009551818.1"/>
</dbReference>
<proteinExistence type="predicted"/>
<dbReference type="EMBL" id="KI925462">
    <property type="protein sequence ID" value="ETW78113.1"/>
    <property type="molecule type" value="Genomic_DNA"/>
</dbReference>
<dbReference type="InParanoid" id="W4JX32"/>
<feature type="region of interest" description="Disordered" evidence="1">
    <location>
        <begin position="199"/>
        <end position="220"/>
    </location>
</feature>
<dbReference type="KEGG" id="hir:HETIRDRAFT_107719"/>
<protein>
    <submittedName>
        <fullName evidence="2">Uncharacterized protein</fullName>
    </submittedName>
</protein>
<gene>
    <name evidence="2" type="ORF">HETIRDRAFT_107719</name>
</gene>
<evidence type="ECO:0000313" key="3">
    <source>
        <dbReference type="Proteomes" id="UP000030671"/>
    </source>
</evidence>
<name>W4JX32_HETIT</name>
<dbReference type="GeneID" id="20666271"/>
<accession>W4JX32</accession>
<organism evidence="2 3">
    <name type="scientific">Heterobasidion irregulare (strain TC 32-1)</name>
    <dbReference type="NCBI Taxonomy" id="747525"/>
    <lineage>
        <taxon>Eukaryota</taxon>
        <taxon>Fungi</taxon>
        <taxon>Dikarya</taxon>
        <taxon>Basidiomycota</taxon>
        <taxon>Agaricomycotina</taxon>
        <taxon>Agaricomycetes</taxon>
        <taxon>Russulales</taxon>
        <taxon>Bondarzewiaceae</taxon>
        <taxon>Heterobasidion</taxon>
        <taxon>Heterobasidion annosum species complex</taxon>
    </lineage>
</organism>
<dbReference type="AlphaFoldDB" id="W4JX32"/>
<feature type="compositionally biased region" description="Basic residues" evidence="1">
    <location>
        <begin position="75"/>
        <end position="84"/>
    </location>
</feature>
<reference evidence="2 3" key="1">
    <citation type="journal article" date="2012" name="New Phytol.">
        <title>Insight into trade-off between wood decay and parasitism from the genome of a fungal forest pathogen.</title>
        <authorList>
            <person name="Olson A."/>
            <person name="Aerts A."/>
            <person name="Asiegbu F."/>
            <person name="Belbahri L."/>
            <person name="Bouzid O."/>
            <person name="Broberg A."/>
            <person name="Canback B."/>
            <person name="Coutinho P.M."/>
            <person name="Cullen D."/>
            <person name="Dalman K."/>
            <person name="Deflorio G."/>
            <person name="van Diepen L.T."/>
            <person name="Dunand C."/>
            <person name="Duplessis S."/>
            <person name="Durling M."/>
            <person name="Gonthier P."/>
            <person name="Grimwood J."/>
            <person name="Fossdal C.G."/>
            <person name="Hansson D."/>
            <person name="Henrissat B."/>
            <person name="Hietala A."/>
            <person name="Himmelstrand K."/>
            <person name="Hoffmeister D."/>
            <person name="Hogberg N."/>
            <person name="James T.Y."/>
            <person name="Karlsson M."/>
            <person name="Kohler A."/>
            <person name="Kues U."/>
            <person name="Lee Y.H."/>
            <person name="Lin Y.C."/>
            <person name="Lind M."/>
            <person name="Lindquist E."/>
            <person name="Lombard V."/>
            <person name="Lucas S."/>
            <person name="Lunden K."/>
            <person name="Morin E."/>
            <person name="Murat C."/>
            <person name="Park J."/>
            <person name="Raffaello T."/>
            <person name="Rouze P."/>
            <person name="Salamov A."/>
            <person name="Schmutz J."/>
            <person name="Solheim H."/>
            <person name="Stahlberg J."/>
            <person name="Velez H."/>
            <person name="de Vries R.P."/>
            <person name="Wiebenga A."/>
            <person name="Woodward S."/>
            <person name="Yakovlev I."/>
            <person name="Garbelotto M."/>
            <person name="Martin F."/>
            <person name="Grigoriev I.V."/>
            <person name="Stenlid J."/>
        </authorList>
    </citation>
    <scope>NUCLEOTIDE SEQUENCE [LARGE SCALE GENOMIC DNA]</scope>
    <source>
        <strain evidence="2 3">TC 32-1</strain>
    </source>
</reference>
<keyword evidence="3" id="KW-1185">Reference proteome</keyword>
<evidence type="ECO:0000256" key="1">
    <source>
        <dbReference type="SAM" id="MobiDB-lite"/>
    </source>
</evidence>
<sequence length="257" mass="27743">MRGPALEADAIKVQSQAGSAFERAGGQAGHAHVSVPPPVHLRTRTPPSRVGSRRTIPIATGRPRRPKGSDLAPHRLSRRHRARARNSAAATGMQDRRALGSGLGLSPDLLHPTPPPSFPVRRGHVSPTCFAARLAKDLTSLGIRVGAKESNRRLRKLAMEVLVYDDAVLAASNIRSADQQLEHTFRFIPDPETALFRPATPTSASRHPAPVSVSHSPAPLYHSETERDRTWSFETTYGPGAVRALAGLAAAPWMLTF</sequence>
<dbReference type="Proteomes" id="UP000030671">
    <property type="component" value="Unassembled WGS sequence"/>
</dbReference>
<evidence type="ECO:0000313" key="2">
    <source>
        <dbReference type="EMBL" id="ETW78113.1"/>
    </source>
</evidence>
<dbReference type="HOGENOM" id="CLU_1082047_0_0_1"/>
<feature type="region of interest" description="Disordered" evidence="1">
    <location>
        <begin position="24"/>
        <end position="96"/>
    </location>
</feature>
<feature type="compositionally biased region" description="Low complexity" evidence="1">
    <location>
        <begin position="205"/>
        <end position="219"/>
    </location>
</feature>